<dbReference type="RefSeq" id="WP_254740461.1">
    <property type="nucleotide sequence ID" value="NZ_JANCLU010000006.1"/>
</dbReference>
<dbReference type="CDD" id="cd06558">
    <property type="entry name" value="crotonase-like"/>
    <property type="match status" value="1"/>
</dbReference>
<dbReference type="NCBIfam" id="TIGR02280">
    <property type="entry name" value="PaaB1"/>
    <property type="match status" value="1"/>
</dbReference>
<dbReference type="Gene3D" id="1.10.12.10">
    <property type="entry name" value="Lyase 2-enoyl-coa Hydratase, Chain A, domain 2"/>
    <property type="match status" value="1"/>
</dbReference>
<dbReference type="PANTHER" id="PTHR43459:SF1">
    <property type="entry name" value="EG:BACN32G11.4 PROTEIN"/>
    <property type="match status" value="1"/>
</dbReference>
<dbReference type="InterPro" id="IPR001753">
    <property type="entry name" value="Enoyl-CoA_hydra/iso"/>
</dbReference>
<reference evidence="2 3" key="1">
    <citation type="submission" date="2022-07" db="EMBL/GenBank/DDBJ databases">
        <authorList>
            <person name="Li W.-J."/>
            <person name="Deng Q.-Q."/>
        </authorList>
    </citation>
    <scope>NUCLEOTIDE SEQUENCE [LARGE SCALE GENOMIC DNA]</scope>
    <source>
        <strain evidence="2 3">SYSU M60028</strain>
    </source>
</reference>
<dbReference type="GO" id="GO:0016853">
    <property type="term" value="F:isomerase activity"/>
    <property type="evidence" value="ECO:0007669"/>
    <property type="project" value="UniProtKB-KW"/>
</dbReference>
<organism evidence="2 3">
    <name type="scientific">Alsobacter ponti</name>
    <dbReference type="NCBI Taxonomy" id="2962936"/>
    <lineage>
        <taxon>Bacteria</taxon>
        <taxon>Pseudomonadati</taxon>
        <taxon>Pseudomonadota</taxon>
        <taxon>Alphaproteobacteria</taxon>
        <taxon>Hyphomicrobiales</taxon>
        <taxon>Alsobacteraceae</taxon>
        <taxon>Alsobacter</taxon>
    </lineage>
</organism>
<dbReference type="EMBL" id="JANCLU010000006">
    <property type="protein sequence ID" value="MCP8938484.1"/>
    <property type="molecule type" value="Genomic_DNA"/>
</dbReference>
<keyword evidence="2" id="KW-0413">Isomerase</keyword>
<comment type="similarity">
    <text evidence="1">Belongs to the enoyl-CoA hydratase/isomerase family.</text>
</comment>
<gene>
    <name evidence="2" type="primary">paaG</name>
    <name evidence="2" type="ORF">NK718_08140</name>
</gene>
<dbReference type="PANTHER" id="PTHR43459">
    <property type="entry name" value="ENOYL-COA HYDRATASE"/>
    <property type="match status" value="1"/>
</dbReference>
<keyword evidence="3" id="KW-1185">Reference proteome</keyword>
<dbReference type="InterPro" id="IPR011968">
    <property type="entry name" value="PaaB1"/>
</dbReference>
<protein>
    <submittedName>
        <fullName evidence="2">2-(1,2-epoxy-1,2-dihydrophenyl)acetyl-CoA isomerase PaaG</fullName>
        <ecNumber evidence="2">5.3.3.18</ecNumber>
    </submittedName>
</protein>
<dbReference type="Proteomes" id="UP001205890">
    <property type="component" value="Unassembled WGS sequence"/>
</dbReference>
<dbReference type="Gene3D" id="3.90.226.10">
    <property type="entry name" value="2-enoyl-CoA Hydratase, Chain A, domain 1"/>
    <property type="match status" value="1"/>
</dbReference>
<sequence>MTGSETVLTDLSEGVLRLTLNRPDKLNSFNEALHLALRAGFERARDDDAVRAVLLTGAGRGFCAGQDLGDRDPRKASGPPDLGRTIETFYNPLLRLMRSLEKPIVCAVNGVAAGAGANVALACDIVLAAKSARFIQAFAKIGLVPDSGGTWTLPRILGEPRAKALALTAEPLDAETAAAWGLIWKAVPDDALMDEAGALTARLAAGPTKGFGLTKRAIHAAAANTLDQQLDLERDLQRDAGRSADYAEGVAAFLDKRKPEFRGR</sequence>
<dbReference type="Pfam" id="PF00378">
    <property type="entry name" value="ECH_1"/>
    <property type="match status" value="1"/>
</dbReference>
<dbReference type="InterPro" id="IPR014748">
    <property type="entry name" value="Enoyl-CoA_hydra_C"/>
</dbReference>
<evidence type="ECO:0000313" key="2">
    <source>
        <dbReference type="EMBL" id="MCP8938484.1"/>
    </source>
</evidence>
<accession>A0ABT1LAL4</accession>
<dbReference type="EC" id="5.3.3.18" evidence="2"/>
<dbReference type="InterPro" id="IPR029045">
    <property type="entry name" value="ClpP/crotonase-like_dom_sf"/>
</dbReference>
<dbReference type="SUPFAM" id="SSF52096">
    <property type="entry name" value="ClpP/crotonase"/>
    <property type="match status" value="1"/>
</dbReference>
<proteinExistence type="inferred from homology"/>
<comment type="caution">
    <text evidence="2">The sequence shown here is derived from an EMBL/GenBank/DDBJ whole genome shotgun (WGS) entry which is preliminary data.</text>
</comment>
<evidence type="ECO:0000313" key="3">
    <source>
        <dbReference type="Proteomes" id="UP001205890"/>
    </source>
</evidence>
<evidence type="ECO:0000256" key="1">
    <source>
        <dbReference type="ARBA" id="ARBA00005254"/>
    </source>
</evidence>
<name>A0ABT1LAL4_9HYPH</name>